<dbReference type="AlphaFoldDB" id="A0A553NF64"/>
<evidence type="ECO:0000256" key="1">
    <source>
        <dbReference type="ARBA" id="ARBA00004323"/>
    </source>
</evidence>
<evidence type="ECO:0000256" key="7">
    <source>
        <dbReference type="ARBA" id="ARBA00023136"/>
    </source>
</evidence>
<keyword evidence="7" id="KW-0472">Membrane</keyword>
<evidence type="ECO:0000256" key="8">
    <source>
        <dbReference type="ARBA" id="ARBA00023180"/>
    </source>
</evidence>
<accession>A0A553NF64</accession>
<dbReference type="Gene3D" id="3.40.50.300">
    <property type="entry name" value="P-loop containing nucleotide triphosphate hydrolases"/>
    <property type="match status" value="1"/>
</dbReference>
<keyword evidence="4" id="KW-0812">Transmembrane</keyword>
<keyword evidence="9" id="KW-0119">Carbohydrate metabolism</keyword>
<organism evidence="10 11">
    <name type="scientific">Tigriopus californicus</name>
    <name type="common">Marine copepod</name>
    <dbReference type="NCBI Taxonomy" id="6832"/>
    <lineage>
        <taxon>Eukaryota</taxon>
        <taxon>Metazoa</taxon>
        <taxon>Ecdysozoa</taxon>
        <taxon>Arthropoda</taxon>
        <taxon>Crustacea</taxon>
        <taxon>Multicrustacea</taxon>
        <taxon>Hexanauplia</taxon>
        <taxon>Copepoda</taxon>
        <taxon>Harpacticoida</taxon>
        <taxon>Harpacticidae</taxon>
        <taxon>Tigriopus</taxon>
    </lineage>
</organism>
<dbReference type="GO" id="GO:0008146">
    <property type="term" value="F:sulfotransferase activity"/>
    <property type="evidence" value="ECO:0007669"/>
    <property type="project" value="InterPro"/>
</dbReference>
<comment type="caution">
    <text evidence="10">The sequence shown here is derived from an EMBL/GenBank/DDBJ whole genome shotgun (WGS) entry which is preliminary data.</text>
</comment>
<dbReference type="Proteomes" id="UP000318571">
    <property type="component" value="Chromosome 10"/>
</dbReference>
<dbReference type="EMBL" id="VCGU01000458">
    <property type="protein sequence ID" value="TRY64093.1"/>
    <property type="molecule type" value="Genomic_DNA"/>
</dbReference>
<evidence type="ECO:0000256" key="5">
    <source>
        <dbReference type="ARBA" id="ARBA00022989"/>
    </source>
</evidence>
<dbReference type="PANTHER" id="PTHR12137">
    <property type="entry name" value="CARBOHYDRATE SULFOTRANSFERASE"/>
    <property type="match status" value="1"/>
</dbReference>
<protein>
    <recommendedName>
        <fullName evidence="9">Carbohydrate sulfotransferase</fullName>
        <ecNumber evidence="9">2.8.2.-</ecNumber>
    </recommendedName>
</protein>
<dbReference type="InterPro" id="IPR027417">
    <property type="entry name" value="P-loop_NTPase"/>
</dbReference>
<comment type="subcellular location">
    <subcellularLocation>
        <location evidence="1 9">Golgi apparatus membrane</location>
        <topology evidence="1 9">Single-pass type II membrane protein</topology>
    </subcellularLocation>
</comment>
<evidence type="ECO:0000313" key="11">
    <source>
        <dbReference type="Proteomes" id="UP000318571"/>
    </source>
</evidence>
<comment type="similarity">
    <text evidence="2 9">Belongs to the sulfotransferase 2 family.</text>
</comment>
<keyword evidence="8 9" id="KW-0325">Glycoprotein</keyword>
<name>A0A553NF64_TIGCA</name>
<proteinExistence type="inferred from homology"/>
<dbReference type="STRING" id="6832.A0A553NF64"/>
<keyword evidence="11" id="KW-1185">Reference proteome</keyword>
<evidence type="ECO:0000256" key="3">
    <source>
        <dbReference type="ARBA" id="ARBA00022679"/>
    </source>
</evidence>
<evidence type="ECO:0000313" key="10">
    <source>
        <dbReference type="EMBL" id="TRY64093.1"/>
    </source>
</evidence>
<sequence>MLDLSRRAEELPENAFKMIFVRHPLKRLVSAYVEKFVKTQEKNFIQPLKEFIRNQNAETLEINFPIFIKFVIHEMQRYRLSYGTHHWIPYTSLCQICQTRLDFIGHLETLNEDAELLIELFPKLKKFIPTKRNNISDQTLHNTALHNDPNQTQNYFSQLDNKTRQDLLLIYKLDCSIFGYDCNEFW</sequence>
<reference evidence="10 11" key="1">
    <citation type="journal article" date="2018" name="Nat. Ecol. Evol.">
        <title>Genomic signatures of mitonuclear coevolution across populations of Tigriopus californicus.</title>
        <authorList>
            <person name="Barreto F.S."/>
            <person name="Watson E.T."/>
            <person name="Lima T.G."/>
            <person name="Willett C.S."/>
            <person name="Edmands S."/>
            <person name="Li W."/>
            <person name="Burton R.S."/>
        </authorList>
    </citation>
    <scope>NUCLEOTIDE SEQUENCE [LARGE SCALE GENOMIC DNA]</scope>
    <source>
        <strain evidence="10 11">San Diego</strain>
    </source>
</reference>
<evidence type="ECO:0000256" key="9">
    <source>
        <dbReference type="RuleBase" id="RU364020"/>
    </source>
</evidence>
<dbReference type="InterPro" id="IPR005331">
    <property type="entry name" value="Sulfotransferase"/>
</dbReference>
<dbReference type="InterPro" id="IPR018011">
    <property type="entry name" value="Carb_sulfotrans_8-10"/>
</dbReference>
<evidence type="ECO:0000256" key="2">
    <source>
        <dbReference type="ARBA" id="ARBA00006339"/>
    </source>
</evidence>
<keyword evidence="9" id="KW-0735">Signal-anchor</keyword>
<keyword evidence="3 9" id="KW-0808">Transferase</keyword>
<dbReference type="EC" id="2.8.2.-" evidence="9"/>
<dbReference type="Pfam" id="PF03567">
    <property type="entry name" value="Sulfotransfer_2"/>
    <property type="match status" value="1"/>
</dbReference>
<evidence type="ECO:0000256" key="4">
    <source>
        <dbReference type="ARBA" id="ARBA00022692"/>
    </source>
</evidence>
<dbReference type="PANTHER" id="PTHR12137:SF54">
    <property type="entry name" value="CARBOHYDRATE SULFOTRANSFERASE"/>
    <property type="match status" value="1"/>
</dbReference>
<dbReference type="GO" id="GO:0000139">
    <property type="term" value="C:Golgi membrane"/>
    <property type="evidence" value="ECO:0007669"/>
    <property type="project" value="UniProtKB-SubCell"/>
</dbReference>
<keyword evidence="5" id="KW-1133">Transmembrane helix</keyword>
<keyword evidence="6 9" id="KW-0333">Golgi apparatus</keyword>
<dbReference type="GO" id="GO:0016051">
    <property type="term" value="P:carbohydrate biosynthetic process"/>
    <property type="evidence" value="ECO:0007669"/>
    <property type="project" value="InterPro"/>
</dbReference>
<evidence type="ECO:0000256" key="6">
    <source>
        <dbReference type="ARBA" id="ARBA00023034"/>
    </source>
</evidence>
<gene>
    <name evidence="10" type="ORF">TCAL_10999</name>
</gene>